<feature type="compositionally biased region" description="Acidic residues" evidence="2">
    <location>
        <begin position="46"/>
        <end position="70"/>
    </location>
</feature>
<feature type="compositionally biased region" description="Basic and acidic residues" evidence="2">
    <location>
        <begin position="362"/>
        <end position="386"/>
    </location>
</feature>
<feature type="compositionally biased region" description="Basic and acidic residues" evidence="2">
    <location>
        <begin position="151"/>
        <end position="163"/>
    </location>
</feature>
<feature type="compositionally biased region" description="Basic residues" evidence="2">
    <location>
        <begin position="486"/>
        <end position="495"/>
    </location>
</feature>
<evidence type="ECO:0000313" key="5">
    <source>
        <dbReference type="Proteomes" id="UP001556367"/>
    </source>
</evidence>
<dbReference type="Pfam" id="PF12936">
    <property type="entry name" value="Kri1_C"/>
    <property type="match status" value="1"/>
</dbReference>
<feature type="compositionally biased region" description="Basic and acidic residues" evidence="2">
    <location>
        <begin position="408"/>
        <end position="422"/>
    </location>
</feature>
<feature type="compositionally biased region" description="Basic and acidic residues" evidence="2">
    <location>
        <begin position="613"/>
        <end position="623"/>
    </location>
</feature>
<feature type="compositionally biased region" description="Basic residues" evidence="2">
    <location>
        <begin position="706"/>
        <end position="715"/>
    </location>
</feature>
<dbReference type="PANTHER" id="PTHR14490:SF5">
    <property type="entry name" value="PROTEIN KRI1 HOMOLOG"/>
    <property type="match status" value="1"/>
</dbReference>
<dbReference type="Pfam" id="PF05178">
    <property type="entry name" value="Kri1"/>
    <property type="match status" value="1"/>
</dbReference>
<feature type="region of interest" description="Disordered" evidence="2">
    <location>
        <begin position="96"/>
        <end position="190"/>
    </location>
</feature>
<evidence type="ECO:0000313" key="4">
    <source>
        <dbReference type="EMBL" id="KAL0955705.1"/>
    </source>
</evidence>
<dbReference type="InterPro" id="IPR018034">
    <property type="entry name" value="Kri1"/>
</dbReference>
<proteinExistence type="inferred from homology"/>
<feature type="region of interest" description="Disordered" evidence="2">
    <location>
        <begin position="408"/>
        <end position="526"/>
    </location>
</feature>
<evidence type="ECO:0000259" key="3">
    <source>
        <dbReference type="Pfam" id="PF12936"/>
    </source>
</evidence>
<feature type="compositionally biased region" description="Basic residues" evidence="2">
    <location>
        <begin position="645"/>
        <end position="656"/>
    </location>
</feature>
<accession>A0ABR3JKN4</accession>
<feature type="compositionally biased region" description="Acidic residues" evidence="2">
    <location>
        <begin position="499"/>
        <end position="524"/>
    </location>
</feature>
<feature type="compositionally biased region" description="Acidic residues" evidence="2">
    <location>
        <begin position="462"/>
        <end position="476"/>
    </location>
</feature>
<feature type="compositionally biased region" description="Low complexity" evidence="2">
    <location>
        <begin position="305"/>
        <end position="317"/>
    </location>
</feature>
<dbReference type="EMBL" id="JASNQZ010000006">
    <property type="protein sequence ID" value="KAL0955705.1"/>
    <property type="molecule type" value="Genomic_DNA"/>
</dbReference>
<sequence>MFDSDSEAEVPDSQHQFTINEHYAKAFEYRKEREELDKLKAKYGSDFEEEDLESETDSEDLESEDEDGEELTPAMDAAILRTLAKIKRKDPAIYQPEAKVFEEEKQKTGDTAISKRAPKDKSKPITLRQVALDAVLNPTSRSPSPSPAPITHHEEQRHLRDETIAAFHQAVPGDGDDDDDDLLVPRSKTKDEIELEEEEYRAFLEREVGPDLKNLVTVDADTALRQDDAVEPSSSKKKKKKKSKAAKGDGAPKISKEEEDKEFLMNYILNRGWIDRETKRVPTYRDIVKPSKGKGKAKESKQSDSEASGSGSDSGPGVAHEDLDEDEFEEVAEVFETSYNFRFEEPNAAIIPSFPRTIGSTVRREENPRKEARERKKQRKEEELAKKKEEVKRLKSLKMKEIRSKLEKVGKEGGKDLDRDTALQELDLEGDWDPDAHDRQMSGIYGGDDPDAEVDTEKPSWDDDIDIGDIPMEDFDDLRPSTSGKEKKKKKKKGKKAEETEDGVDMDAMDADVERDDDEEWDGTEEMRKRRLDEYMDEVYGLDINGMVGDMATRFKYVPVQSQNFALTPAEILMATDTELNEFMSIKRYAPYRTDAKKWDSKRNDRLKELKRKIAERMGRAPEDSFVQDGGWSGGANRASEQPVKKRKGKKERMKLKAAAEPEEATQPAQADAEEPSEKNSKRKREEDGAEGAEEATADGAEPGSKKRKRRHKKKSEVAASL</sequence>
<feature type="region of interest" description="Disordered" evidence="2">
    <location>
        <begin position="41"/>
        <end position="73"/>
    </location>
</feature>
<organism evidence="4 5">
    <name type="scientific">Hohenbuehelia grisea</name>
    <dbReference type="NCBI Taxonomy" id="104357"/>
    <lineage>
        <taxon>Eukaryota</taxon>
        <taxon>Fungi</taxon>
        <taxon>Dikarya</taxon>
        <taxon>Basidiomycota</taxon>
        <taxon>Agaricomycotina</taxon>
        <taxon>Agaricomycetes</taxon>
        <taxon>Agaricomycetidae</taxon>
        <taxon>Agaricales</taxon>
        <taxon>Pleurotineae</taxon>
        <taxon>Pleurotaceae</taxon>
        <taxon>Hohenbuehelia</taxon>
    </lineage>
</organism>
<feature type="compositionally biased region" description="Basic and acidic residues" evidence="2">
    <location>
        <begin position="676"/>
        <end position="687"/>
    </location>
</feature>
<feature type="region of interest" description="Disordered" evidence="2">
    <location>
        <begin position="613"/>
        <end position="722"/>
    </location>
</feature>
<feature type="compositionally biased region" description="Acidic residues" evidence="2">
    <location>
        <begin position="688"/>
        <end position="697"/>
    </location>
</feature>
<feature type="region of interest" description="Disordered" evidence="2">
    <location>
        <begin position="352"/>
        <end position="386"/>
    </location>
</feature>
<evidence type="ECO:0000256" key="2">
    <source>
        <dbReference type="SAM" id="MobiDB-lite"/>
    </source>
</evidence>
<evidence type="ECO:0000256" key="1">
    <source>
        <dbReference type="ARBA" id="ARBA00007473"/>
    </source>
</evidence>
<feature type="region of interest" description="Disordered" evidence="2">
    <location>
        <begin position="220"/>
        <end position="259"/>
    </location>
</feature>
<feature type="compositionally biased region" description="Basic residues" evidence="2">
    <location>
        <begin position="235"/>
        <end position="245"/>
    </location>
</feature>
<protein>
    <recommendedName>
        <fullName evidence="3">Kri1-like C-terminal domain-containing protein</fullName>
    </recommendedName>
</protein>
<keyword evidence="5" id="KW-1185">Reference proteome</keyword>
<gene>
    <name evidence="4" type="ORF">HGRIS_001925</name>
</gene>
<feature type="domain" description="Kri1-like C-terminal" evidence="3">
    <location>
        <begin position="531"/>
        <end position="613"/>
    </location>
</feature>
<dbReference type="InterPro" id="IPR024626">
    <property type="entry name" value="Kri1-like_C"/>
</dbReference>
<comment type="similarity">
    <text evidence="1">Belongs to the KRI1 family.</text>
</comment>
<dbReference type="Proteomes" id="UP001556367">
    <property type="component" value="Unassembled WGS sequence"/>
</dbReference>
<feature type="compositionally biased region" description="Basic and acidic residues" evidence="2">
    <location>
        <begin position="99"/>
        <end position="108"/>
    </location>
</feature>
<feature type="region of interest" description="Disordered" evidence="2">
    <location>
        <begin position="280"/>
        <end position="326"/>
    </location>
</feature>
<dbReference type="PANTHER" id="PTHR14490">
    <property type="entry name" value="ZINC FINGER, ZZ TYPE"/>
    <property type="match status" value="1"/>
</dbReference>
<name>A0ABR3JKN4_9AGAR</name>
<reference evidence="5" key="1">
    <citation type="submission" date="2024-06" db="EMBL/GenBank/DDBJ databases">
        <title>Multi-omics analyses provide insights into the biosynthesis of the anticancer antibiotic pleurotin in Hohenbuehelia grisea.</title>
        <authorList>
            <person name="Weaver J.A."/>
            <person name="Alberti F."/>
        </authorList>
    </citation>
    <scope>NUCLEOTIDE SEQUENCE [LARGE SCALE GENOMIC DNA]</scope>
    <source>
        <strain evidence="5">T-177</strain>
    </source>
</reference>
<comment type="caution">
    <text evidence="4">The sequence shown here is derived from an EMBL/GenBank/DDBJ whole genome shotgun (WGS) entry which is preliminary data.</text>
</comment>